<dbReference type="AlphaFoldDB" id="A0A3M8BDP1"/>
<dbReference type="PANTHER" id="PTHR40032">
    <property type="entry name" value="EXPORTED PROTEIN-RELATED"/>
    <property type="match status" value="1"/>
</dbReference>
<evidence type="ECO:0000313" key="4">
    <source>
        <dbReference type="EMBL" id="RNB61560.1"/>
    </source>
</evidence>
<evidence type="ECO:0000259" key="2">
    <source>
        <dbReference type="Pfam" id="PF12671"/>
    </source>
</evidence>
<evidence type="ECO:0000313" key="3">
    <source>
        <dbReference type="EMBL" id="GED27668.1"/>
    </source>
</evidence>
<feature type="domain" description="Putative amidase" evidence="2">
    <location>
        <begin position="45"/>
        <end position="213"/>
    </location>
</feature>
<dbReference type="EMBL" id="RHHN01000004">
    <property type="protein sequence ID" value="RNB61560.1"/>
    <property type="molecule type" value="Genomic_DNA"/>
</dbReference>
<dbReference type="OrthoDB" id="2194542at2"/>
<dbReference type="RefSeq" id="WP_122952401.1">
    <property type="nucleotide sequence ID" value="NZ_BJOD01000046.1"/>
</dbReference>
<evidence type="ECO:0000256" key="1">
    <source>
        <dbReference type="SAM" id="SignalP"/>
    </source>
</evidence>
<reference evidence="3 6" key="2">
    <citation type="submission" date="2019-06" db="EMBL/GenBank/DDBJ databases">
        <title>Whole genome shotgun sequence of Brevibacillus agri NBRC 15538.</title>
        <authorList>
            <person name="Hosoyama A."/>
            <person name="Uohara A."/>
            <person name="Ohji S."/>
            <person name="Ichikawa N."/>
        </authorList>
    </citation>
    <scope>NUCLEOTIDE SEQUENCE [LARGE SCALE GENOMIC DNA]</scope>
    <source>
        <strain evidence="3 6">NBRC 15538</strain>
    </source>
</reference>
<dbReference type="EMBL" id="BJOD01000046">
    <property type="protein sequence ID" value="GED27668.1"/>
    <property type="molecule type" value="Genomic_DNA"/>
</dbReference>
<accession>A0A3M8BDP1</accession>
<name>A0A3M8BDP1_9BACL</name>
<gene>
    <name evidence="3" type="ORF">BAG01nite_37700</name>
    <name evidence="4" type="ORF">EB820_00705</name>
</gene>
<dbReference type="GeneID" id="82809383"/>
<sequence length="237" mass="26847">MNLKKALKKTLIFTFLGTTLLTGQAFAAPEIMFTNKDSKINSDFDRRGAKKYVEKYAERPGNKKYANYGSNSDGGDCTNFVSQVLHEGGGLDLHGKVGYNRNTKDWYYYGPNVPKNTNDKKSRTSSWTGAHQFREHWAVVNGSGGEFAYQAKKYSVKDAQKNFRDIYNDLYEGDIVQYVNSAGRTVHSQVVHHFKDGEVYMAQHSLNDSDYTWGTDLPLSEWLDYGGAYVVTIKIKK</sequence>
<keyword evidence="6" id="KW-1185">Reference proteome</keyword>
<evidence type="ECO:0000313" key="6">
    <source>
        <dbReference type="Proteomes" id="UP000317180"/>
    </source>
</evidence>
<dbReference type="PANTHER" id="PTHR40032:SF1">
    <property type="entry name" value="EXPORTED PROTEIN"/>
    <property type="match status" value="1"/>
</dbReference>
<reference evidence="4 5" key="1">
    <citation type="submission" date="2018-10" db="EMBL/GenBank/DDBJ databases">
        <title>Phylogenomics of Brevibacillus.</title>
        <authorList>
            <person name="Dunlap C."/>
        </authorList>
    </citation>
    <scope>NUCLEOTIDE SEQUENCE [LARGE SCALE GENOMIC DNA]</scope>
    <source>
        <strain evidence="4 5">NRRL NRS 1219</strain>
    </source>
</reference>
<comment type="caution">
    <text evidence="4">The sequence shown here is derived from an EMBL/GenBank/DDBJ whole genome shotgun (WGS) entry which is preliminary data.</text>
</comment>
<organism evidence="4 5">
    <name type="scientific">Brevibacillus agri</name>
    <dbReference type="NCBI Taxonomy" id="51101"/>
    <lineage>
        <taxon>Bacteria</taxon>
        <taxon>Bacillati</taxon>
        <taxon>Bacillota</taxon>
        <taxon>Bacilli</taxon>
        <taxon>Bacillales</taxon>
        <taxon>Paenibacillaceae</taxon>
        <taxon>Brevibacillus</taxon>
    </lineage>
</organism>
<dbReference type="Proteomes" id="UP000317180">
    <property type="component" value="Unassembled WGS sequence"/>
</dbReference>
<proteinExistence type="predicted"/>
<feature type="signal peptide" evidence="1">
    <location>
        <begin position="1"/>
        <end position="27"/>
    </location>
</feature>
<dbReference type="InterPro" id="IPR024301">
    <property type="entry name" value="Amidase_6"/>
</dbReference>
<dbReference type="Pfam" id="PF12671">
    <property type="entry name" value="Amidase_6"/>
    <property type="match status" value="1"/>
</dbReference>
<keyword evidence="1" id="KW-0732">Signal</keyword>
<evidence type="ECO:0000313" key="5">
    <source>
        <dbReference type="Proteomes" id="UP000276178"/>
    </source>
</evidence>
<protein>
    <recommendedName>
        <fullName evidence="2">Putative amidase domain-containing protein</fullName>
    </recommendedName>
</protein>
<dbReference type="Proteomes" id="UP000276178">
    <property type="component" value="Unassembled WGS sequence"/>
</dbReference>
<feature type="chain" id="PRO_5018313819" description="Putative amidase domain-containing protein" evidence="1">
    <location>
        <begin position="28"/>
        <end position="237"/>
    </location>
</feature>